<dbReference type="AlphaFoldDB" id="A0A0W0W1J8"/>
<evidence type="ECO:0008006" key="5">
    <source>
        <dbReference type="Google" id="ProtNLM"/>
    </source>
</evidence>
<dbReference type="PATRIC" id="fig|466.6.peg.1597"/>
<comment type="caution">
    <text evidence="3">The sequence shown here is derived from an EMBL/GenBank/DDBJ whole genome shotgun (WGS) entry which is preliminary data.</text>
</comment>
<dbReference type="Proteomes" id="UP000054908">
    <property type="component" value="Unassembled WGS sequence"/>
</dbReference>
<proteinExistence type="predicted"/>
<keyword evidence="2" id="KW-1133">Transmembrane helix</keyword>
<dbReference type="EMBL" id="LNYL01000038">
    <property type="protein sequence ID" value="KTD26267.1"/>
    <property type="molecule type" value="Genomic_DNA"/>
</dbReference>
<feature type="transmembrane region" description="Helical" evidence="2">
    <location>
        <begin position="406"/>
        <end position="429"/>
    </location>
</feature>
<gene>
    <name evidence="3" type="ORF">Lmac_1515</name>
</gene>
<feature type="transmembrane region" description="Helical" evidence="2">
    <location>
        <begin position="544"/>
        <end position="563"/>
    </location>
</feature>
<feature type="transmembrane region" description="Helical" evidence="2">
    <location>
        <begin position="303"/>
        <end position="327"/>
    </location>
</feature>
<keyword evidence="1" id="KW-0175">Coiled coil</keyword>
<organism evidence="3 4">
    <name type="scientific">Legionella maceachernii</name>
    <dbReference type="NCBI Taxonomy" id="466"/>
    <lineage>
        <taxon>Bacteria</taxon>
        <taxon>Pseudomonadati</taxon>
        <taxon>Pseudomonadota</taxon>
        <taxon>Gammaproteobacteria</taxon>
        <taxon>Legionellales</taxon>
        <taxon>Legionellaceae</taxon>
        <taxon>Legionella</taxon>
    </lineage>
</organism>
<feature type="transmembrane region" description="Helical" evidence="2">
    <location>
        <begin position="193"/>
        <end position="209"/>
    </location>
</feature>
<feature type="transmembrane region" description="Helical" evidence="2">
    <location>
        <begin position="519"/>
        <end position="538"/>
    </location>
</feature>
<name>A0A0W0W1J8_9GAMM</name>
<dbReference type="RefSeq" id="WP_058452286.1">
    <property type="nucleotide sequence ID" value="NZ_CAAAIB010000001.1"/>
</dbReference>
<reference evidence="3 4" key="1">
    <citation type="submission" date="2015-11" db="EMBL/GenBank/DDBJ databases">
        <title>Genomic analysis of 38 Legionella species identifies large and diverse effector repertoires.</title>
        <authorList>
            <person name="Burstein D."/>
            <person name="Amaro F."/>
            <person name="Zusman T."/>
            <person name="Lifshitz Z."/>
            <person name="Cohen O."/>
            <person name="Gilbert J.A."/>
            <person name="Pupko T."/>
            <person name="Shuman H.A."/>
            <person name="Segal G."/>
        </authorList>
    </citation>
    <scope>NUCLEOTIDE SEQUENCE [LARGE SCALE GENOMIC DNA]</scope>
    <source>
        <strain evidence="3 4">PX-1-G2-E2</strain>
    </source>
</reference>
<protein>
    <recommendedName>
        <fullName evidence="5">Coiled-coil protein</fullName>
    </recommendedName>
</protein>
<feature type="transmembrane region" description="Helical" evidence="2">
    <location>
        <begin position="278"/>
        <end position="297"/>
    </location>
</feature>
<accession>A0A0W0W1J8</accession>
<feature type="coiled-coil region" evidence="1">
    <location>
        <begin position="330"/>
        <end position="387"/>
    </location>
</feature>
<evidence type="ECO:0000256" key="2">
    <source>
        <dbReference type="SAM" id="Phobius"/>
    </source>
</evidence>
<sequence length="640" mass="72275">MSGGISIAIKTSFEVHTKEEQESIYLLYAEAHHAQDALLRLNTKKLAKQRAALLALHTFYKEELGTTNPASFGFLTPEQKIRLKNKLIYTYYLLYAQYQLDSTEKRGYTLKDHGDALALCVQRIKELDTTGVCGQATPFEDDLEANIALATQCLKFIGLTQIASWFVEKFEQFMDNHTGTLVKWMTEVNNSRLYWVWGGGMLDTIFTMLPDDFYNKLEAQANLTAPSPITGYMSWVLYYTRFGINLFLLWKHTFHPSKEECHIPRWERFLTQWNQRKFALLNDSIWGVANMVCFFWLNGGGMLGYAGNVVTVALLLMDLALATWRFCEEATKHNTKMEAIRRDKEKLASEIASLAFALENELNVFKKQELAAKLARMENELTTLNKMETKANFEWKYKKYSLMNDWAYALGLMVAFSIMCCFFFPPAAIVPATAMIIGVVGAALCFVLTVATAAVTGALEVAKSRESSKLERETCERLLGAFKKETDPNLKKQLYLDMKLALAESDYQQRAAQFQMAKLVRSVLIDALIPPLVFVSLIFMPLGIGLAVLAAGFALAVITNAIINRFEPKHEKLPYFNEADYAAFASNPDLKQLENTAAKEAKKGRNLFGLMKPSEDYTKLAEEPSNADLAVINTHDLGFC</sequence>
<feature type="transmembrane region" description="Helical" evidence="2">
    <location>
        <begin position="435"/>
        <end position="459"/>
    </location>
</feature>
<evidence type="ECO:0000313" key="3">
    <source>
        <dbReference type="EMBL" id="KTD26267.1"/>
    </source>
</evidence>
<evidence type="ECO:0000313" key="4">
    <source>
        <dbReference type="Proteomes" id="UP000054908"/>
    </source>
</evidence>
<keyword evidence="2" id="KW-0812">Transmembrane</keyword>
<dbReference type="OrthoDB" id="5648334at2"/>
<feature type="transmembrane region" description="Helical" evidence="2">
    <location>
        <begin position="229"/>
        <end position="250"/>
    </location>
</feature>
<evidence type="ECO:0000256" key="1">
    <source>
        <dbReference type="SAM" id="Coils"/>
    </source>
</evidence>
<keyword evidence="4" id="KW-1185">Reference proteome</keyword>
<keyword evidence="2" id="KW-0472">Membrane</keyword>